<dbReference type="AlphaFoldDB" id="A0A4U1IZH3"/>
<accession>A0A4U1IZH3</accession>
<evidence type="ECO:0000256" key="1">
    <source>
        <dbReference type="ARBA" id="ARBA00022679"/>
    </source>
</evidence>
<keyword evidence="2 5" id="KW-0547">Nucleotide-binding</keyword>
<feature type="region of interest" description="Disordered" evidence="6">
    <location>
        <begin position="265"/>
        <end position="288"/>
    </location>
</feature>
<dbReference type="PROSITE" id="PS00107">
    <property type="entry name" value="PROTEIN_KINASE_ATP"/>
    <property type="match status" value="1"/>
</dbReference>
<feature type="compositionally biased region" description="Pro residues" evidence="6">
    <location>
        <begin position="270"/>
        <end position="285"/>
    </location>
</feature>
<organism evidence="8 9">
    <name type="scientific">Polyangium fumosum</name>
    <dbReference type="NCBI Taxonomy" id="889272"/>
    <lineage>
        <taxon>Bacteria</taxon>
        <taxon>Pseudomonadati</taxon>
        <taxon>Myxococcota</taxon>
        <taxon>Polyangia</taxon>
        <taxon>Polyangiales</taxon>
        <taxon>Polyangiaceae</taxon>
        <taxon>Polyangium</taxon>
    </lineage>
</organism>
<keyword evidence="4 5" id="KW-0067">ATP-binding</keyword>
<dbReference type="InterPro" id="IPR045269">
    <property type="entry name" value="Atg1-like"/>
</dbReference>
<dbReference type="GO" id="GO:0016020">
    <property type="term" value="C:membrane"/>
    <property type="evidence" value="ECO:0007669"/>
    <property type="project" value="TreeGrafter"/>
</dbReference>
<keyword evidence="8" id="KW-0723">Serine/threonine-protein kinase</keyword>
<dbReference type="GO" id="GO:0004674">
    <property type="term" value="F:protein serine/threonine kinase activity"/>
    <property type="evidence" value="ECO:0007669"/>
    <property type="project" value="UniProtKB-KW"/>
</dbReference>
<dbReference type="GO" id="GO:0000407">
    <property type="term" value="C:phagophore assembly site"/>
    <property type="evidence" value="ECO:0007669"/>
    <property type="project" value="TreeGrafter"/>
</dbReference>
<keyword evidence="9" id="KW-1185">Reference proteome</keyword>
<dbReference type="EMBL" id="SSMQ01000051">
    <property type="protein sequence ID" value="TKC99992.1"/>
    <property type="molecule type" value="Genomic_DNA"/>
</dbReference>
<evidence type="ECO:0000313" key="9">
    <source>
        <dbReference type="Proteomes" id="UP000309215"/>
    </source>
</evidence>
<evidence type="ECO:0000256" key="5">
    <source>
        <dbReference type="PROSITE-ProRule" id="PRU10141"/>
    </source>
</evidence>
<gene>
    <name evidence="8" type="ORF">E8A74_36035</name>
</gene>
<evidence type="ECO:0000256" key="2">
    <source>
        <dbReference type="ARBA" id="ARBA00022741"/>
    </source>
</evidence>
<protein>
    <submittedName>
        <fullName evidence="8">Serine/threonine protein kinase</fullName>
    </submittedName>
</protein>
<dbReference type="OrthoDB" id="5491838at2"/>
<dbReference type="SMART" id="SM00220">
    <property type="entry name" value="S_TKc"/>
    <property type="match status" value="1"/>
</dbReference>
<feature type="domain" description="Protein kinase" evidence="7">
    <location>
        <begin position="23"/>
        <end position="261"/>
    </location>
</feature>
<dbReference type="CDD" id="cd14014">
    <property type="entry name" value="STKc_PknB_like"/>
    <property type="match status" value="1"/>
</dbReference>
<dbReference type="InterPro" id="IPR011009">
    <property type="entry name" value="Kinase-like_dom_sf"/>
</dbReference>
<dbReference type="GO" id="GO:0005524">
    <property type="term" value="F:ATP binding"/>
    <property type="evidence" value="ECO:0007669"/>
    <property type="project" value="UniProtKB-UniRule"/>
</dbReference>
<evidence type="ECO:0000313" key="8">
    <source>
        <dbReference type="EMBL" id="TKC99992.1"/>
    </source>
</evidence>
<dbReference type="PROSITE" id="PS50011">
    <property type="entry name" value="PROTEIN_KINASE_DOM"/>
    <property type="match status" value="1"/>
</dbReference>
<feature type="binding site" evidence="5">
    <location>
        <position position="52"/>
    </location>
    <ligand>
        <name>ATP</name>
        <dbReference type="ChEBI" id="CHEBI:30616"/>
    </ligand>
</feature>
<dbReference type="SUPFAM" id="SSF56112">
    <property type="entry name" value="Protein kinase-like (PK-like)"/>
    <property type="match status" value="1"/>
</dbReference>
<dbReference type="Pfam" id="PF00069">
    <property type="entry name" value="Pkinase"/>
    <property type="match status" value="1"/>
</dbReference>
<keyword evidence="3 8" id="KW-0418">Kinase</keyword>
<evidence type="ECO:0000259" key="7">
    <source>
        <dbReference type="PROSITE" id="PS50011"/>
    </source>
</evidence>
<dbReference type="PANTHER" id="PTHR24348:SF22">
    <property type="entry name" value="NON-SPECIFIC SERINE_THREONINE PROTEIN KINASE"/>
    <property type="match status" value="1"/>
</dbReference>
<evidence type="ECO:0000256" key="4">
    <source>
        <dbReference type="ARBA" id="ARBA00022840"/>
    </source>
</evidence>
<reference evidence="8 9" key="1">
    <citation type="submission" date="2019-04" db="EMBL/GenBank/DDBJ databases">
        <authorList>
            <person name="Li Y."/>
            <person name="Wang J."/>
        </authorList>
    </citation>
    <scope>NUCLEOTIDE SEQUENCE [LARGE SCALE GENOMIC DNA]</scope>
    <source>
        <strain evidence="8 9">DSM 14668</strain>
    </source>
</reference>
<name>A0A4U1IZH3_9BACT</name>
<dbReference type="GO" id="GO:0005829">
    <property type="term" value="C:cytosol"/>
    <property type="evidence" value="ECO:0007669"/>
    <property type="project" value="TreeGrafter"/>
</dbReference>
<dbReference type="InterPro" id="IPR000719">
    <property type="entry name" value="Prot_kinase_dom"/>
</dbReference>
<keyword evidence="1" id="KW-0808">Transferase</keyword>
<dbReference type="PANTHER" id="PTHR24348">
    <property type="entry name" value="SERINE/THREONINE-PROTEIN KINASE UNC-51-RELATED"/>
    <property type="match status" value="1"/>
</dbReference>
<evidence type="ECO:0000256" key="6">
    <source>
        <dbReference type="SAM" id="MobiDB-lite"/>
    </source>
</evidence>
<dbReference type="Proteomes" id="UP000309215">
    <property type="component" value="Unassembled WGS sequence"/>
</dbReference>
<comment type="caution">
    <text evidence="8">The sequence shown here is derived from an EMBL/GenBank/DDBJ whole genome shotgun (WGS) entry which is preliminary data.</text>
</comment>
<sequence>MQSGVRSSRLDATSIGGTVNDRYQLQEKLGEGSFGAVHRAVDRDSRRVVAVKLLKDRSPEGRERFAREALVLYEAFDNPFIVELLDHDLAAPQPYIVLEYCDQGPLGRLLGKLHWRSTAVILMQVITGLRAIHDRNGFHRDIKPDNLLVTTVESGTFVVKIADFGLARMPGVGTMMTRGPGGTPGYIAREILMGEPFSAAADIYSLGVVATELLTGTRDASALRTADVPPALRDLVLAMRSDTPENRPDARKIAAVLLSLLAPPSGNRTPPGPAVPPAPPAPPSSGPSSPLVIGGALLTVAALVALAALAEGRPEWDASVRRYRGKDGQFKKG</sequence>
<evidence type="ECO:0000256" key="3">
    <source>
        <dbReference type="ARBA" id="ARBA00022777"/>
    </source>
</evidence>
<dbReference type="InterPro" id="IPR017441">
    <property type="entry name" value="Protein_kinase_ATP_BS"/>
</dbReference>
<dbReference type="GO" id="GO:0005776">
    <property type="term" value="C:autophagosome"/>
    <property type="evidence" value="ECO:0007669"/>
    <property type="project" value="TreeGrafter"/>
</dbReference>
<proteinExistence type="predicted"/>
<dbReference type="Gene3D" id="1.10.510.10">
    <property type="entry name" value="Transferase(Phosphotransferase) domain 1"/>
    <property type="match status" value="1"/>
</dbReference>